<evidence type="ECO:0000313" key="6">
    <source>
        <dbReference type="EMBL" id="UZD55377.1"/>
    </source>
</evidence>
<feature type="compositionally biased region" description="Basic and acidic residues" evidence="4">
    <location>
        <begin position="286"/>
        <end position="303"/>
    </location>
</feature>
<dbReference type="PANTHER" id="PTHR38106:SF1">
    <property type="entry name" value="RNA CHAPERONE PROQ"/>
    <property type="match status" value="1"/>
</dbReference>
<name>A0ABY6MTN5_9BURK</name>
<proteinExistence type="predicted"/>
<keyword evidence="2" id="KW-0694">RNA-binding</keyword>
<organism evidence="6 7">
    <name type="scientific">Caldimonas aquatica</name>
    <dbReference type="NCBI Taxonomy" id="376175"/>
    <lineage>
        <taxon>Bacteria</taxon>
        <taxon>Pseudomonadati</taxon>
        <taxon>Pseudomonadota</taxon>
        <taxon>Betaproteobacteria</taxon>
        <taxon>Burkholderiales</taxon>
        <taxon>Sphaerotilaceae</taxon>
        <taxon>Caldimonas</taxon>
    </lineage>
</organism>
<dbReference type="RefSeq" id="WP_264893131.1">
    <property type="nucleotide sequence ID" value="NZ_CP110257.1"/>
</dbReference>
<dbReference type="SMART" id="SM00945">
    <property type="entry name" value="ProQ"/>
    <property type="match status" value="1"/>
</dbReference>
<evidence type="ECO:0000256" key="2">
    <source>
        <dbReference type="ARBA" id="ARBA00022884"/>
    </source>
</evidence>
<feature type="compositionally biased region" description="Low complexity" evidence="4">
    <location>
        <begin position="47"/>
        <end position="66"/>
    </location>
</feature>
<gene>
    <name evidence="6" type="ORF">OMP39_01955</name>
</gene>
<feature type="domain" description="ProQ/FinO" evidence="5">
    <location>
        <begin position="77"/>
        <end position="186"/>
    </location>
</feature>
<feature type="compositionally biased region" description="Basic and acidic residues" evidence="4">
    <location>
        <begin position="34"/>
        <end position="45"/>
    </location>
</feature>
<reference evidence="6" key="1">
    <citation type="submission" date="2022-10" db="EMBL/GenBank/DDBJ databases">
        <title>Complete genome sequence of Schlegelella aquatica LMG 23380.</title>
        <authorList>
            <person name="Musilova J."/>
            <person name="Kourilova X."/>
            <person name="Bezdicek M."/>
            <person name="Hermankova K."/>
            <person name="Obruca S."/>
            <person name="Sedlar K."/>
        </authorList>
    </citation>
    <scope>NUCLEOTIDE SEQUENCE</scope>
    <source>
        <strain evidence="6">LMG 23380</strain>
    </source>
</reference>
<keyword evidence="1" id="KW-0963">Cytoplasm</keyword>
<dbReference type="PANTHER" id="PTHR38106">
    <property type="entry name" value="RNA CHAPERONE PROQ"/>
    <property type="match status" value="1"/>
</dbReference>
<dbReference type="Gene3D" id="1.10.1710.10">
    <property type="entry name" value="ProQ/FinO domain"/>
    <property type="match status" value="1"/>
</dbReference>
<dbReference type="Pfam" id="PF04352">
    <property type="entry name" value="ProQ"/>
    <property type="match status" value="1"/>
</dbReference>
<dbReference type="Proteomes" id="UP001163266">
    <property type="component" value="Chromosome"/>
</dbReference>
<dbReference type="SUPFAM" id="SSF48657">
    <property type="entry name" value="FinO-like"/>
    <property type="match status" value="1"/>
</dbReference>
<dbReference type="InterPro" id="IPR016103">
    <property type="entry name" value="ProQ/FinO"/>
</dbReference>
<evidence type="ECO:0000256" key="3">
    <source>
        <dbReference type="ARBA" id="ARBA00023186"/>
    </source>
</evidence>
<keyword evidence="7" id="KW-1185">Reference proteome</keyword>
<dbReference type="EMBL" id="CP110257">
    <property type="protein sequence ID" value="UZD55377.1"/>
    <property type="molecule type" value="Genomic_DNA"/>
</dbReference>
<dbReference type="InterPro" id="IPR036442">
    <property type="entry name" value="ProQ/FinO_sf"/>
</dbReference>
<dbReference type="InterPro" id="IPR023529">
    <property type="entry name" value="ProQ"/>
</dbReference>
<evidence type="ECO:0000256" key="1">
    <source>
        <dbReference type="ARBA" id="ARBA00022490"/>
    </source>
</evidence>
<feature type="region of interest" description="Disordered" evidence="4">
    <location>
        <begin position="271"/>
        <end position="323"/>
    </location>
</feature>
<accession>A0ABY6MTN5</accession>
<feature type="region of interest" description="Disordered" evidence="4">
    <location>
        <begin position="1"/>
        <end position="77"/>
    </location>
</feature>
<sequence length="323" mass="35624">MNQPLEDAPRAQSPAPASDVPHAGEPAVAPAADEPGKEETAKEETATQETATQETATQETATQEAASPAQGAGARDAGMSAAECATLLRQRFPDLFGGKPRPLKLRIQADIQQRAPGLFPKQALGAFLRRYTSSDAYLRAMTQETHRYDLDGQPAGEISAEHKEVARQALAQRRSREDARRAQERAERQFRAGLLRDFETTTLTRENFCALKGLAVDQLDAQLEIARREREERRQFLDRLVQDFRASGKRLPEFAAERGLHPAQLDRLLREAGWRTGPRPGAGREAPAERVRASEKRSPHGRDGAQGPAPREARPSPGRPKRP</sequence>
<evidence type="ECO:0000256" key="4">
    <source>
        <dbReference type="SAM" id="MobiDB-lite"/>
    </source>
</evidence>
<keyword evidence="3" id="KW-0143">Chaperone</keyword>
<protein>
    <submittedName>
        <fullName evidence="6">ProQ/FINO family protein</fullName>
    </submittedName>
</protein>
<evidence type="ECO:0000259" key="5">
    <source>
        <dbReference type="SMART" id="SM00945"/>
    </source>
</evidence>
<evidence type="ECO:0000313" key="7">
    <source>
        <dbReference type="Proteomes" id="UP001163266"/>
    </source>
</evidence>